<dbReference type="PROSITE" id="PS00382">
    <property type="entry name" value="CLP_PROTEASE_HIS"/>
    <property type="match status" value="1"/>
</dbReference>
<evidence type="ECO:0000313" key="11">
    <source>
        <dbReference type="Proteomes" id="UP000184550"/>
    </source>
</evidence>
<dbReference type="GO" id="GO:0006515">
    <property type="term" value="P:protein quality control for misfolded or incompletely synthesized proteins"/>
    <property type="evidence" value="ECO:0007669"/>
    <property type="project" value="TreeGrafter"/>
</dbReference>
<dbReference type="InterPro" id="IPR029045">
    <property type="entry name" value="ClpP/crotonase-like_dom_sf"/>
</dbReference>
<comment type="subunit">
    <text evidence="7">Fourteen ClpP subunits assemble into 2 heptameric rings which stack back to back to give a disk-like structure with a central cavity, resembling the structure of eukaryotic proteasomes.</text>
</comment>
<gene>
    <name evidence="7 10" type="primary">clpP</name>
    <name evidence="10" type="ORF">PL8927_790001</name>
</gene>
<dbReference type="FunFam" id="3.90.226.10:FF:000001">
    <property type="entry name" value="ATP-dependent Clp protease proteolytic subunit"/>
    <property type="match status" value="1"/>
</dbReference>
<evidence type="ECO:0000256" key="4">
    <source>
        <dbReference type="ARBA" id="ARBA00022801"/>
    </source>
</evidence>
<keyword evidence="3 7" id="KW-0645">Protease</keyword>
<dbReference type="PRINTS" id="PR00127">
    <property type="entry name" value="CLPPROTEASEP"/>
</dbReference>
<dbReference type="GO" id="GO:0005737">
    <property type="term" value="C:cytoplasm"/>
    <property type="evidence" value="ECO:0007669"/>
    <property type="project" value="UniProtKB-SubCell"/>
</dbReference>
<protein>
    <recommendedName>
        <fullName evidence="7 9">ATP-dependent Clp protease proteolytic subunit</fullName>
        <ecNumber evidence="7">3.4.21.92</ecNumber>
    </recommendedName>
    <alternativeName>
        <fullName evidence="7">Endopeptidase Clp</fullName>
    </alternativeName>
</protein>
<accession>A0A7Z9E2R0</accession>
<dbReference type="PANTHER" id="PTHR10381:SF70">
    <property type="entry name" value="ATP-DEPENDENT CLP PROTEASE PROTEOLYTIC SUBUNIT"/>
    <property type="match status" value="1"/>
</dbReference>
<dbReference type="Pfam" id="PF00574">
    <property type="entry name" value="CLP_protease"/>
    <property type="match status" value="1"/>
</dbReference>
<evidence type="ECO:0000256" key="2">
    <source>
        <dbReference type="ARBA" id="ARBA00022490"/>
    </source>
</evidence>
<name>A0A7Z9E2R0_9CYAN</name>
<keyword evidence="11" id="KW-1185">Reference proteome</keyword>
<dbReference type="CDD" id="cd07017">
    <property type="entry name" value="S14_ClpP_2"/>
    <property type="match status" value="1"/>
</dbReference>
<comment type="subcellular location">
    <subcellularLocation>
        <location evidence="7">Cytoplasm</location>
    </subcellularLocation>
</comment>
<evidence type="ECO:0000256" key="6">
    <source>
        <dbReference type="ARBA" id="ARBA00034021"/>
    </source>
</evidence>
<dbReference type="PANTHER" id="PTHR10381">
    <property type="entry name" value="ATP-DEPENDENT CLP PROTEASE PROTEOLYTIC SUBUNIT"/>
    <property type="match status" value="1"/>
</dbReference>
<comment type="catalytic activity">
    <reaction evidence="6 7 8">
        <text>Hydrolysis of proteins to small peptides in the presence of ATP and magnesium. alpha-casein is the usual test substrate. In the absence of ATP, only oligopeptides shorter than five residues are hydrolyzed (such as succinyl-Leu-Tyr-|-NHMec, and Leu-Tyr-Leu-|-Tyr-Trp, in which cleavage of the -Tyr-|-Leu- and -Tyr-|-Trp bonds also occurs).</text>
        <dbReference type="EC" id="3.4.21.92"/>
    </reaction>
</comment>
<evidence type="ECO:0000256" key="1">
    <source>
        <dbReference type="ARBA" id="ARBA00007039"/>
    </source>
</evidence>
<comment type="similarity">
    <text evidence="1 7 9">Belongs to the peptidase S14 family.</text>
</comment>
<dbReference type="GO" id="GO:0009368">
    <property type="term" value="C:endopeptidase Clp complex"/>
    <property type="evidence" value="ECO:0007669"/>
    <property type="project" value="TreeGrafter"/>
</dbReference>
<reference evidence="10" key="1">
    <citation type="submission" date="2019-10" db="EMBL/GenBank/DDBJ databases">
        <authorList>
            <consortium name="Genoscope - CEA"/>
            <person name="William W."/>
        </authorList>
    </citation>
    <scope>NUCLEOTIDE SEQUENCE [LARGE SCALE GENOMIC DNA]</scope>
    <source>
        <strain evidence="10">BBR_PRJEB10992</strain>
    </source>
</reference>
<dbReference type="NCBIfam" id="NF009205">
    <property type="entry name" value="PRK12553.1"/>
    <property type="match status" value="1"/>
</dbReference>
<evidence type="ECO:0000313" key="10">
    <source>
        <dbReference type="EMBL" id="VXD23789.1"/>
    </source>
</evidence>
<dbReference type="InterPro" id="IPR023562">
    <property type="entry name" value="ClpP/TepA"/>
</dbReference>
<dbReference type="GO" id="GO:0051117">
    <property type="term" value="F:ATPase binding"/>
    <property type="evidence" value="ECO:0007669"/>
    <property type="project" value="TreeGrafter"/>
</dbReference>
<dbReference type="OrthoDB" id="571524at2"/>
<keyword evidence="4 7" id="KW-0378">Hydrolase</keyword>
<dbReference type="EMBL" id="CZCU02000156">
    <property type="protein sequence ID" value="VXD23789.1"/>
    <property type="molecule type" value="Genomic_DNA"/>
</dbReference>
<dbReference type="RefSeq" id="WP_083625675.1">
    <property type="nucleotide sequence ID" value="NZ_LR734880.1"/>
</dbReference>
<dbReference type="InterPro" id="IPR001907">
    <property type="entry name" value="ClpP"/>
</dbReference>
<dbReference type="NCBIfam" id="NF001368">
    <property type="entry name" value="PRK00277.1"/>
    <property type="match status" value="1"/>
</dbReference>
<dbReference type="GO" id="GO:0004252">
    <property type="term" value="F:serine-type endopeptidase activity"/>
    <property type="evidence" value="ECO:0007669"/>
    <property type="project" value="UniProtKB-UniRule"/>
</dbReference>
<dbReference type="AlphaFoldDB" id="A0A7Z9E2R0"/>
<dbReference type="GO" id="GO:0004176">
    <property type="term" value="F:ATP-dependent peptidase activity"/>
    <property type="evidence" value="ECO:0007669"/>
    <property type="project" value="InterPro"/>
</dbReference>
<evidence type="ECO:0000256" key="9">
    <source>
        <dbReference type="RuleBase" id="RU003567"/>
    </source>
</evidence>
<evidence type="ECO:0000256" key="5">
    <source>
        <dbReference type="ARBA" id="ARBA00022825"/>
    </source>
</evidence>
<dbReference type="NCBIfam" id="TIGR00493">
    <property type="entry name" value="clpP"/>
    <property type="match status" value="1"/>
</dbReference>
<dbReference type="HAMAP" id="MF_00444">
    <property type="entry name" value="ClpP"/>
    <property type="match status" value="1"/>
</dbReference>
<dbReference type="InterPro" id="IPR033135">
    <property type="entry name" value="ClpP_His_AS"/>
</dbReference>
<keyword evidence="2 7" id="KW-0963">Cytoplasm</keyword>
<evidence type="ECO:0000256" key="7">
    <source>
        <dbReference type="HAMAP-Rule" id="MF_00444"/>
    </source>
</evidence>
<comment type="function">
    <text evidence="7">Cleaves peptides in various proteins in a process that requires ATP hydrolysis. Has a chymotrypsin-like activity. Plays a major role in the degradation of misfolded proteins.</text>
</comment>
<dbReference type="Gene3D" id="3.90.226.10">
    <property type="entry name" value="2-enoyl-CoA Hydratase, Chain A, domain 1"/>
    <property type="match status" value="1"/>
</dbReference>
<feature type="active site" description="Nucleophile" evidence="7">
    <location>
        <position position="128"/>
    </location>
</feature>
<feature type="active site" evidence="7 8">
    <location>
        <position position="153"/>
    </location>
</feature>
<proteinExistence type="inferred from homology"/>
<organism evidence="10 11">
    <name type="scientific">Planktothrix serta PCC 8927</name>
    <dbReference type="NCBI Taxonomy" id="671068"/>
    <lineage>
        <taxon>Bacteria</taxon>
        <taxon>Bacillati</taxon>
        <taxon>Cyanobacteriota</taxon>
        <taxon>Cyanophyceae</taxon>
        <taxon>Oscillatoriophycideae</taxon>
        <taxon>Oscillatoriales</taxon>
        <taxon>Microcoleaceae</taxon>
        <taxon>Planktothrix</taxon>
    </lineage>
</organism>
<comment type="caution">
    <text evidence="10">The sequence shown here is derived from an EMBL/GenBank/DDBJ whole genome shotgun (WGS) entry which is preliminary data.</text>
</comment>
<evidence type="ECO:0000256" key="3">
    <source>
        <dbReference type="ARBA" id="ARBA00022670"/>
    </source>
</evidence>
<dbReference type="Proteomes" id="UP000184550">
    <property type="component" value="Unassembled WGS sequence"/>
</dbReference>
<keyword evidence="5 7" id="KW-0720">Serine protease</keyword>
<dbReference type="EC" id="3.4.21.92" evidence="7"/>
<evidence type="ECO:0000256" key="8">
    <source>
        <dbReference type="PROSITE-ProRule" id="PRU10086"/>
    </source>
</evidence>
<dbReference type="SUPFAM" id="SSF52096">
    <property type="entry name" value="ClpP/crotonase"/>
    <property type="match status" value="1"/>
</dbReference>
<sequence>MIFSESSRYRIHNYSHYGFTSDTHLETLSPSNIVPIVIEQSGMGERAFDLYSRLLRERIIFLGTPIDDDVANALTAQMLFLEAEDPEKDIQVYINSPGGSVTAGMAILDTMQQIRPDIVTICYGLAASMGAFLLSAGTPGKRMSLPSSRIMIHQPLGGAQGQAVDIEIQAKEILYHKRILNELLAEHTGQPIERIQDDTERDFYMSAEDAKEYGLIDKVISSTQSLPIPGESVPAT</sequence>